<dbReference type="AlphaFoldDB" id="A0A6M8BLN7"/>
<dbReference type="GO" id="GO:0008616">
    <property type="term" value="P:tRNA queuosine(34) biosynthetic process"/>
    <property type="evidence" value="ECO:0007669"/>
    <property type="project" value="UniProtKB-UniRule"/>
</dbReference>
<comment type="subunit">
    <text evidence="3 13">Monomer.</text>
</comment>
<evidence type="ECO:0000256" key="6">
    <source>
        <dbReference type="ARBA" id="ARBA00022691"/>
    </source>
</evidence>
<dbReference type="InterPro" id="IPR036100">
    <property type="entry name" value="QueA_sf"/>
</dbReference>
<dbReference type="EC" id="2.4.99.17" evidence="10 13"/>
<dbReference type="Proteomes" id="UP000505210">
    <property type="component" value="Chromosome"/>
</dbReference>
<proteinExistence type="inferred from homology"/>
<evidence type="ECO:0000256" key="7">
    <source>
        <dbReference type="ARBA" id="ARBA00022785"/>
    </source>
</evidence>
<comment type="subcellular location">
    <subcellularLocation>
        <location evidence="1 13">Cytoplasm</location>
    </subcellularLocation>
</comment>
<feature type="region of interest" description="Disordered" evidence="14">
    <location>
        <begin position="1"/>
        <end position="28"/>
    </location>
</feature>
<reference evidence="15 16" key="1">
    <citation type="submission" date="2020-05" db="EMBL/GenBank/DDBJ databases">
        <title>Complete genome sequence of of a novel Thermoleptolyngbya strain isolated from hot springs of Ganzi, Sichuan China.</title>
        <authorList>
            <person name="Tang J."/>
            <person name="Daroch M."/>
            <person name="Li L."/>
            <person name="Waleron K."/>
            <person name="Waleron M."/>
            <person name="Waleron M."/>
        </authorList>
    </citation>
    <scope>NUCLEOTIDE SEQUENCE [LARGE SCALE GENOMIC DNA]</scope>
    <source>
        <strain evidence="15 16">PKUAC-SCTA183</strain>
    </source>
</reference>
<evidence type="ECO:0000256" key="10">
    <source>
        <dbReference type="ARBA" id="ARBA00066503"/>
    </source>
</evidence>
<keyword evidence="7 13" id="KW-0671">Queuosine biosynthesis</keyword>
<dbReference type="PANTHER" id="PTHR30307">
    <property type="entry name" value="S-ADENOSYLMETHIONINE:TRNA RIBOSYLTRANSFERASE-ISOMERASE"/>
    <property type="match status" value="1"/>
</dbReference>
<evidence type="ECO:0000256" key="12">
    <source>
        <dbReference type="ARBA" id="ARBA00076160"/>
    </source>
</evidence>
<keyword evidence="6 13" id="KW-0949">S-adenosyl-L-methionine</keyword>
<dbReference type="NCBIfam" id="NF001140">
    <property type="entry name" value="PRK00147.1"/>
    <property type="match status" value="1"/>
</dbReference>
<dbReference type="InterPro" id="IPR042118">
    <property type="entry name" value="QueA_dom1"/>
</dbReference>
<sequence>MSLNPLPHDHPEPSPFPQDSPPSSEEPTSLDLRLASYDYYLPAERIAQNPVVPRDRARLLVVDSPSSHQHCIFRDLPALLRTGDLLVLNNTRVLPARLFGRKVGGAKVEVLLLEEQSENRWLALVRPGRRLKVGAMIEFFQPDQPEGGKPLLTATVLAVDAATSGRILEFQVAENKPFLSVLHLLGQVPLPPYIENSHADPEQYQTVYGDRPGSAAAPTAGLHFTPELLDRLEEQGIRRTFITLHVGVGTFRPVEAETITDHKMHGEWLEVSSETVEAIATTQASGGRVIAVGTTVTRALEGASHSGQLQPYCGKTELFIYPGYRWRVVDGLITNFHLPRSSLMMLVSALTGRERLLALYQEAIAQGYRFYSFGDAMLILPEAKVEATAGEEEQVAADL</sequence>
<dbReference type="FunFam" id="3.40.1780.10:FF:000001">
    <property type="entry name" value="S-adenosylmethionine:tRNA ribosyltransferase-isomerase"/>
    <property type="match status" value="1"/>
</dbReference>
<protein>
    <recommendedName>
        <fullName evidence="11 13">S-adenosylmethionine:tRNA ribosyltransferase-isomerase</fullName>
        <ecNumber evidence="10 13">2.4.99.17</ecNumber>
    </recommendedName>
    <alternativeName>
        <fullName evidence="12 13">Queuosine biosynthesis protein QueA</fullName>
    </alternativeName>
</protein>
<dbReference type="RefSeq" id="WP_172358639.1">
    <property type="nucleotide sequence ID" value="NZ_CP053661.1"/>
</dbReference>
<evidence type="ECO:0000256" key="5">
    <source>
        <dbReference type="ARBA" id="ARBA00022679"/>
    </source>
</evidence>
<keyword evidence="16" id="KW-1185">Reference proteome</keyword>
<dbReference type="EMBL" id="CP053661">
    <property type="protein sequence ID" value="QKD84621.1"/>
    <property type="molecule type" value="Genomic_DNA"/>
</dbReference>
<dbReference type="NCBIfam" id="TIGR00113">
    <property type="entry name" value="queA"/>
    <property type="match status" value="1"/>
</dbReference>
<dbReference type="GO" id="GO:0005737">
    <property type="term" value="C:cytoplasm"/>
    <property type="evidence" value="ECO:0007669"/>
    <property type="project" value="UniProtKB-SubCell"/>
</dbReference>
<evidence type="ECO:0000256" key="3">
    <source>
        <dbReference type="ARBA" id="ARBA00011245"/>
    </source>
</evidence>
<comment type="function">
    <text evidence="13">Transfers and isomerizes the ribose moiety from AdoMet to the 7-aminomethyl group of 7-deazaguanine (preQ1-tRNA) to give epoxyqueuosine (oQ-tRNA).</text>
</comment>
<dbReference type="InterPro" id="IPR042119">
    <property type="entry name" value="QueA_dom2"/>
</dbReference>
<dbReference type="InterPro" id="IPR003699">
    <property type="entry name" value="QueA"/>
</dbReference>
<gene>
    <name evidence="13 15" type="primary">queA</name>
    <name evidence="15" type="ORF">HPC62_22705</name>
</gene>
<evidence type="ECO:0000256" key="9">
    <source>
        <dbReference type="ARBA" id="ARBA00061210"/>
    </source>
</evidence>
<name>A0A6M8BLN7_9CYAN</name>
<evidence type="ECO:0000256" key="13">
    <source>
        <dbReference type="HAMAP-Rule" id="MF_00113"/>
    </source>
</evidence>
<comment type="pathway">
    <text evidence="2 13">tRNA modification; tRNA-queuosine biosynthesis.</text>
</comment>
<keyword evidence="15" id="KW-0328">Glycosyltransferase</keyword>
<evidence type="ECO:0000256" key="2">
    <source>
        <dbReference type="ARBA" id="ARBA00004691"/>
    </source>
</evidence>
<organism evidence="15 16">
    <name type="scientific">Thermoleptolyngbya sichuanensis A183</name>
    <dbReference type="NCBI Taxonomy" id="2737172"/>
    <lineage>
        <taxon>Bacteria</taxon>
        <taxon>Bacillati</taxon>
        <taxon>Cyanobacteriota</taxon>
        <taxon>Cyanophyceae</taxon>
        <taxon>Oculatellales</taxon>
        <taxon>Oculatellaceae</taxon>
        <taxon>Thermoleptolyngbya</taxon>
        <taxon>Thermoleptolyngbya sichuanensis</taxon>
    </lineage>
</organism>
<dbReference type="FunFam" id="2.40.10.240:FF:000002">
    <property type="entry name" value="S-adenosylmethionine:tRNA ribosyltransferase-isomerase"/>
    <property type="match status" value="1"/>
</dbReference>
<keyword evidence="5 13" id="KW-0808">Transferase</keyword>
<keyword evidence="4 13" id="KW-0963">Cytoplasm</keyword>
<dbReference type="Gene3D" id="2.40.10.240">
    <property type="entry name" value="QueA-like"/>
    <property type="match status" value="1"/>
</dbReference>
<dbReference type="PANTHER" id="PTHR30307:SF0">
    <property type="entry name" value="S-ADENOSYLMETHIONINE:TRNA RIBOSYLTRANSFERASE-ISOMERASE"/>
    <property type="match status" value="1"/>
</dbReference>
<evidence type="ECO:0000313" key="15">
    <source>
        <dbReference type="EMBL" id="QKD84621.1"/>
    </source>
</evidence>
<dbReference type="SUPFAM" id="SSF111337">
    <property type="entry name" value="QueA-like"/>
    <property type="match status" value="1"/>
</dbReference>
<evidence type="ECO:0000313" key="16">
    <source>
        <dbReference type="Proteomes" id="UP000505210"/>
    </source>
</evidence>
<comment type="catalytic activity">
    <reaction evidence="8 13">
        <text>7-aminomethyl-7-carbaguanosine(34) in tRNA + S-adenosyl-L-methionine = epoxyqueuosine(34) in tRNA + adenine + L-methionine + 2 H(+)</text>
        <dbReference type="Rhea" id="RHEA:32155"/>
        <dbReference type="Rhea" id="RHEA-COMP:10342"/>
        <dbReference type="Rhea" id="RHEA-COMP:18582"/>
        <dbReference type="ChEBI" id="CHEBI:15378"/>
        <dbReference type="ChEBI" id="CHEBI:16708"/>
        <dbReference type="ChEBI" id="CHEBI:57844"/>
        <dbReference type="ChEBI" id="CHEBI:59789"/>
        <dbReference type="ChEBI" id="CHEBI:82833"/>
        <dbReference type="ChEBI" id="CHEBI:194443"/>
        <dbReference type="EC" id="2.4.99.17"/>
    </reaction>
</comment>
<comment type="similarity">
    <text evidence="9 13">Belongs to the QueA family.</text>
</comment>
<dbReference type="UniPathway" id="UPA00392"/>
<evidence type="ECO:0000256" key="1">
    <source>
        <dbReference type="ARBA" id="ARBA00004496"/>
    </source>
</evidence>
<accession>A0A6M8BLN7</accession>
<dbReference type="GO" id="GO:0051075">
    <property type="term" value="F:S-adenosylmethionine:tRNA ribosyltransferase-isomerase activity"/>
    <property type="evidence" value="ECO:0007669"/>
    <property type="project" value="UniProtKB-EC"/>
</dbReference>
<evidence type="ECO:0000256" key="14">
    <source>
        <dbReference type="SAM" id="MobiDB-lite"/>
    </source>
</evidence>
<dbReference type="KEGG" id="theu:HPC62_22705"/>
<dbReference type="Gene3D" id="3.40.1780.10">
    <property type="entry name" value="QueA-like"/>
    <property type="match status" value="1"/>
</dbReference>
<evidence type="ECO:0000256" key="4">
    <source>
        <dbReference type="ARBA" id="ARBA00022490"/>
    </source>
</evidence>
<dbReference type="HAMAP" id="MF_00113">
    <property type="entry name" value="QueA"/>
    <property type="match status" value="1"/>
</dbReference>
<keyword evidence="15" id="KW-0413">Isomerase</keyword>
<evidence type="ECO:0000256" key="8">
    <source>
        <dbReference type="ARBA" id="ARBA00052751"/>
    </source>
</evidence>
<dbReference type="Pfam" id="PF02547">
    <property type="entry name" value="Queuosine_synth"/>
    <property type="match status" value="1"/>
</dbReference>
<evidence type="ECO:0000256" key="11">
    <source>
        <dbReference type="ARBA" id="ARBA00069325"/>
    </source>
</evidence>